<dbReference type="SUPFAM" id="SSF55486">
    <property type="entry name" value="Metalloproteases ('zincins'), catalytic domain"/>
    <property type="match status" value="2"/>
</dbReference>
<dbReference type="InterPro" id="IPR000718">
    <property type="entry name" value="Peptidase_M13"/>
</dbReference>
<comment type="caution">
    <text evidence="12">The sequence shown here is derived from an EMBL/GenBank/DDBJ whole genome shotgun (WGS) entry which is preliminary data.</text>
</comment>
<sequence length="583" mass="66349">MYPAKMAISSKLLTIPKITEFPKSLFNASIVDGPYSSVANIPNDYLGHINLINMNQVTPMFETGIGTLSEISSEIIGISGLFTGDKKIEGVVQWRWFRQTIAAIVVTLLILGVWIFWPSSSPQPPVTPVPRKYELCKSLSCIETAQIMLNNMDKSVNPCDNFYQFACGKFKDNNAIPHGEINTDIYHIYKDKIRQQYQSILEKNETDSDSKASKIAKSLYKKCVSNSKRLPKDTLEKLTNLTAEQKNLIKKTLQNNLEYMKEKNCVDLVEVSHPMALSALYYQTYNKSKLWNLANTMTINIRDTFINKTLDKINWSKNTMYPAKMAISSKLLTIPKITEFPKSLFNASIVDGPYSSVANIPNDYLGHINLINMNQVTPMFETGIGTLSEISSEIIGISGLFTGDKKIEVIPGGILQGIFFGLDRPEHLNYGAFGSVMALRMTQVLTDQEAIAYQLADHYTFDRSCFAKQYGKYEIKNKKKNDENAFVRSNYIHNLGIWLIREVYQEWKKNNKNKNIKSVVGLEEYTQDQQFWLSYANTMCSKNDNLNEYRVIGSLSNLPEFLTDFQCKNNTKMYINNKCKLFA</sequence>
<dbReference type="PANTHER" id="PTHR11733">
    <property type="entry name" value="ZINC METALLOPROTEASE FAMILY M13 NEPRILYSIN-RELATED"/>
    <property type="match status" value="1"/>
</dbReference>
<dbReference type="AlphaFoldDB" id="A0A834XID1"/>
<keyword evidence="6" id="KW-0378">Hydrolase</keyword>
<keyword evidence="9" id="KW-0472">Membrane</keyword>
<dbReference type="EMBL" id="JACMRX010000006">
    <property type="protein sequence ID" value="KAF7987240.1"/>
    <property type="molecule type" value="Genomic_DNA"/>
</dbReference>
<evidence type="ECO:0000313" key="12">
    <source>
        <dbReference type="EMBL" id="KAF7987240.1"/>
    </source>
</evidence>
<evidence type="ECO:0000256" key="8">
    <source>
        <dbReference type="ARBA" id="ARBA00023049"/>
    </source>
</evidence>
<keyword evidence="13" id="KW-1185">Reference proteome</keyword>
<keyword evidence="7" id="KW-0862">Zinc</keyword>
<dbReference type="GO" id="GO:0005886">
    <property type="term" value="C:plasma membrane"/>
    <property type="evidence" value="ECO:0007669"/>
    <property type="project" value="UniProtKB-SubCell"/>
</dbReference>
<keyword evidence="5" id="KW-0479">Metal-binding</keyword>
<dbReference type="Pfam" id="PF01431">
    <property type="entry name" value="Peptidase_M13"/>
    <property type="match status" value="1"/>
</dbReference>
<dbReference type="Gene3D" id="3.40.390.10">
    <property type="entry name" value="Collagenase (Catalytic Domain)"/>
    <property type="match status" value="1"/>
</dbReference>
<name>A0A834XID1_APHGI</name>
<evidence type="ECO:0000256" key="7">
    <source>
        <dbReference type="ARBA" id="ARBA00022833"/>
    </source>
</evidence>
<keyword evidence="4" id="KW-0645">Protease</keyword>
<dbReference type="GO" id="GO:0004222">
    <property type="term" value="F:metalloendopeptidase activity"/>
    <property type="evidence" value="ECO:0007669"/>
    <property type="project" value="InterPro"/>
</dbReference>
<gene>
    <name evidence="12" type="ORF">HCN44_003002</name>
</gene>
<protein>
    <submittedName>
        <fullName evidence="12">Uncharacterized protein</fullName>
    </submittedName>
</protein>
<dbReference type="PANTHER" id="PTHR11733:SF240">
    <property type="entry name" value="GH14155P-RELATED"/>
    <property type="match status" value="1"/>
</dbReference>
<dbReference type="InterPro" id="IPR018497">
    <property type="entry name" value="Peptidase_M13_C"/>
</dbReference>
<evidence type="ECO:0000259" key="10">
    <source>
        <dbReference type="Pfam" id="PF01431"/>
    </source>
</evidence>
<comment type="cofactor">
    <cofactor evidence="1">
        <name>Zn(2+)</name>
        <dbReference type="ChEBI" id="CHEBI:29105"/>
    </cofactor>
</comment>
<evidence type="ECO:0000259" key="11">
    <source>
        <dbReference type="Pfam" id="PF05649"/>
    </source>
</evidence>
<keyword evidence="9" id="KW-1133">Transmembrane helix</keyword>
<feature type="domain" description="Peptidase M13 N-terminal" evidence="11">
    <location>
        <begin position="158"/>
        <end position="248"/>
    </location>
</feature>
<evidence type="ECO:0000256" key="4">
    <source>
        <dbReference type="ARBA" id="ARBA00022670"/>
    </source>
</evidence>
<evidence type="ECO:0000313" key="13">
    <source>
        <dbReference type="Proteomes" id="UP000639338"/>
    </source>
</evidence>
<keyword evidence="8" id="KW-0482">Metalloprotease</keyword>
<dbReference type="OrthoDB" id="7613900at2759"/>
<reference evidence="12 13" key="1">
    <citation type="submission" date="2020-08" db="EMBL/GenBank/DDBJ databases">
        <title>Aphidius gifuensis genome sequencing and assembly.</title>
        <authorList>
            <person name="Du Z."/>
        </authorList>
    </citation>
    <scope>NUCLEOTIDE SEQUENCE [LARGE SCALE GENOMIC DNA]</scope>
    <source>
        <strain evidence="12">YNYX2018</strain>
        <tissue evidence="12">Adults</tissue>
    </source>
</reference>
<evidence type="ECO:0000256" key="1">
    <source>
        <dbReference type="ARBA" id="ARBA00001947"/>
    </source>
</evidence>
<dbReference type="InterPro" id="IPR008753">
    <property type="entry name" value="Peptidase_M13_N"/>
</dbReference>
<evidence type="ECO:0000256" key="6">
    <source>
        <dbReference type="ARBA" id="ARBA00022801"/>
    </source>
</evidence>
<dbReference type="InterPro" id="IPR024079">
    <property type="entry name" value="MetalloPept_cat_dom_sf"/>
</dbReference>
<accession>A0A834XID1</accession>
<dbReference type="PROSITE" id="PS51885">
    <property type="entry name" value="NEPRILYSIN"/>
    <property type="match status" value="1"/>
</dbReference>
<evidence type="ECO:0000256" key="5">
    <source>
        <dbReference type="ARBA" id="ARBA00022723"/>
    </source>
</evidence>
<comment type="similarity">
    <text evidence="3">Belongs to the peptidase M13 family.</text>
</comment>
<dbReference type="GO" id="GO:0016485">
    <property type="term" value="P:protein processing"/>
    <property type="evidence" value="ECO:0007669"/>
    <property type="project" value="TreeGrafter"/>
</dbReference>
<evidence type="ECO:0000256" key="3">
    <source>
        <dbReference type="ARBA" id="ARBA00007357"/>
    </source>
</evidence>
<proteinExistence type="inferred from homology"/>
<dbReference type="GO" id="GO:0046872">
    <property type="term" value="F:metal ion binding"/>
    <property type="evidence" value="ECO:0007669"/>
    <property type="project" value="UniProtKB-KW"/>
</dbReference>
<comment type="subcellular location">
    <subcellularLocation>
        <location evidence="2">Cell membrane</location>
        <topology evidence="2">Single-pass type II membrane protein</topology>
    </subcellularLocation>
</comment>
<organism evidence="12 13">
    <name type="scientific">Aphidius gifuensis</name>
    <name type="common">Parasitoid wasp</name>
    <dbReference type="NCBI Taxonomy" id="684658"/>
    <lineage>
        <taxon>Eukaryota</taxon>
        <taxon>Metazoa</taxon>
        <taxon>Ecdysozoa</taxon>
        <taxon>Arthropoda</taxon>
        <taxon>Hexapoda</taxon>
        <taxon>Insecta</taxon>
        <taxon>Pterygota</taxon>
        <taxon>Neoptera</taxon>
        <taxon>Endopterygota</taxon>
        <taxon>Hymenoptera</taxon>
        <taxon>Apocrita</taxon>
        <taxon>Ichneumonoidea</taxon>
        <taxon>Braconidae</taxon>
        <taxon>Aphidiinae</taxon>
        <taxon>Aphidius</taxon>
    </lineage>
</organism>
<dbReference type="Pfam" id="PF05649">
    <property type="entry name" value="Peptidase_M13_N"/>
    <property type="match status" value="1"/>
</dbReference>
<evidence type="ECO:0000256" key="2">
    <source>
        <dbReference type="ARBA" id="ARBA00004401"/>
    </source>
</evidence>
<feature type="transmembrane region" description="Helical" evidence="9">
    <location>
        <begin position="96"/>
        <end position="117"/>
    </location>
</feature>
<feature type="domain" description="Peptidase M13 C-terminal" evidence="10">
    <location>
        <begin position="406"/>
        <end position="581"/>
    </location>
</feature>
<dbReference type="Proteomes" id="UP000639338">
    <property type="component" value="Unassembled WGS sequence"/>
</dbReference>
<evidence type="ECO:0000256" key="9">
    <source>
        <dbReference type="SAM" id="Phobius"/>
    </source>
</evidence>
<keyword evidence="9" id="KW-0812">Transmembrane</keyword>